<feature type="transmembrane region" description="Helical" evidence="2">
    <location>
        <begin position="102"/>
        <end position="125"/>
    </location>
</feature>
<feature type="transmembrane region" description="Helical" evidence="2">
    <location>
        <begin position="77"/>
        <end position="96"/>
    </location>
</feature>
<evidence type="ECO:0000256" key="2">
    <source>
        <dbReference type="SAM" id="Phobius"/>
    </source>
</evidence>
<sequence>MTRPTAPCLTADYYTYSTYTQRDDYYGGFEPKTEGDKYNNTSGPLRRKPNTTSTKIKEGKSMKFGGFWDSSSAHCISFIYCALAVIIIAFNAFMYYNGIRNLFIVYLCVALGVMVFTSILMHVGITIQQPFLCIPFVVLRTLETFVTAICLGLFTYAILKTDSNQFNFFLQCTKMAGQLVSPHSKLDYVDATFQLCIIGWCISLTFLSLSVYVCRVAFHCTMSIADQLRYKRYQRTTGTSQSRFAGDEFNCA</sequence>
<feature type="transmembrane region" description="Helical" evidence="2">
    <location>
        <begin position="191"/>
        <end position="214"/>
    </location>
</feature>
<dbReference type="Proteomes" id="UP000095282">
    <property type="component" value="Unplaced"/>
</dbReference>
<organism evidence="3 4">
    <name type="scientific">Caenorhabditis tropicalis</name>
    <dbReference type="NCBI Taxonomy" id="1561998"/>
    <lineage>
        <taxon>Eukaryota</taxon>
        <taxon>Metazoa</taxon>
        <taxon>Ecdysozoa</taxon>
        <taxon>Nematoda</taxon>
        <taxon>Chromadorea</taxon>
        <taxon>Rhabditida</taxon>
        <taxon>Rhabditina</taxon>
        <taxon>Rhabditomorpha</taxon>
        <taxon>Rhabditoidea</taxon>
        <taxon>Rhabditidae</taxon>
        <taxon>Peloderinae</taxon>
        <taxon>Caenorhabditis</taxon>
    </lineage>
</organism>
<reference evidence="4" key="1">
    <citation type="submission" date="2016-11" db="UniProtKB">
        <authorList>
            <consortium name="WormBaseParasite"/>
        </authorList>
    </citation>
    <scope>IDENTIFICATION</scope>
</reference>
<feature type="region of interest" description="Disordered" evidence="1">
    <location>
        <begin position="30"/>
        <end position="53"/>
    </location>
</feature>
<name>A0A1I7T5L2_9PELO</name>
<proteinExistence type="predicted"/>
<dbReference type="AlphaFoldDB" id="A0A1I7T5L2"/>
<keyword evidence="2" id="KW-0812">Transmembrane</keyword>
<dbReference type="WBParaSite" id="Csp11.Scaffold514.g2618.t1">
    <property type="protein sequence ID" value="Csp11.Scaffold514.g2618.t1"/>
    <property type="gene ID" value="Csp11.Scaffold514.g2618"/>
</dbReference>
<dbReference type="eggNOG" id="ENOG502TGZ9">
    <property type="taxonomic scope" value="Eukaryota"/>
</dbReference>
<keyword evidence="2" id="KW-0472">Membrane</keyword>
<keyword evidence="2" id="KW-1133">Transmembrane helix</keyword>
<evidence type="ECO:0000256" key="1">
    <source>
        <dbReference type="SAM" id="MobiDB-lite"/>
    </source>
</evidence>
<accession>A0A1I7T5L2</accession>
<feature type="transmembrane region" description="Helical" evidence="2">
    <location>
        <begin position="137"/>
        <end position="159"/>
    </location>
</feature>
<protein>
    <submittedName>
        <fullName evidence="4">MARVEL domain-containing protein</fullName>
    </submittedName>
</protein>
<evidence type="ECO:0000313" key="4">
    <source>
        <dbReference type="WBParaSite" id="Csp11.Scaffold514.g2618.t1"/>
    </source>
</evidence>
<evidence type="ECO:0000313" key="3">
    <source>
        <dbReference type="Proteomes" id="UP000095282"/>
    </source>
</evidence>
<keyword evidence="3" id="KW-1185">Reference proteome</keyword>